<comment type="caution">
    <text evidence="1">The sequence shown here is derived from an EMBL/GenBank/DDBJ whole genome shotgun (WGS) entry which is preliminary data.</text>
</comment>
<evidence type="ECO:0000313" key="1">
    <source>
        <dbReference type="EMBL" id="MDD2108316.1"/>
    </source>
</evidence>
<dbReference type="EMBL" id="JANIAN010000028">
    <property type="protein sequence ID" value="MDD2108316.1"/>
    <property type="molecule type" value="Genomic_DNA"/>
</dbReference>
<name>A0A9X4D224_9PSED</name>
<accession>A0A9X4D224</accession>
<dbReference type="AlphaFoldDB" id="A0A9X4D224"/>
<evidence type="ECO:0000313" key="2">
    <source>
        <dbReference type="Proteomes" id="UP001150678"/>
    </source>
</evidence>
<gene>
    <name evidence="1" type="ORF">NP533_19165</name>
</gene>
<protein>
    <submittedName>
        <fullName evidence="1">Uncharacterized protein</fullName>
    </submittedName>
</protein>
<dbReference type="Proteomes" id="UP001150678">
    <property type="component" value="Unassembled WGS sequence"/>
</dbReference>
<proteinExistence type="predicted"/>
<sequence>MINTSEGVLLRKSGFDLYLDFCEAVESTSKTLRMLEGNGKNWKIKSVFDRVFEFPLDDFKVDHALLEFLCAFSCSNTKNDLEMVKVISDYIPNGQSLIVADARSLKLPVKILLCYMHKLGTLLLPYKFTRPIEKALDAYEAGCYCETLLALRALDDRKATDKRGKNYDPAEKANRRVFQLGAKMVLASTWYTPEDVTREDLFAWRSHNISMKDQGRGNEISPLPLFSLAEQLHKLYPSRMQFDLDEWKKQATKQLGAYGGSIGSLLSDVMKLGLAADDAVDRFKSYVVAKWTALAPDSIDDFQIPQTLFDAGCDVGGAYSFWLSLERDWLEDASYTNDKGARLILGRLNLYLFVYLPLWYKENPKSELPYPDSPNKFHGRVFYNCKGEAENRPFSLTEFLTRLGSKINYGYMNKLKVFFEYLMSQKFNVPGCTGLVQPVYVLPRTKKYREVVKEVLLPDHLLFFVEYAYSIENLFSVLLNSRRLFLKARKLTEKNRQLNMDDLGYVPFIRWRGKIYPIKQLNAALIDCVQVRGREVINPAFIRLILTLMEGGMRTQASQWLDARSYDRHATRPFYHPDQITMLWLNTDKIHSQGMYVLSQVKVILMLDRQVEWRNRLIKLGCKAFTKPILYDGKQTKWGKILPVFSSNPDSGMPISDSKIADMWPVLCLAFQMWMRDGGWQVPDMVKLLPVKKRSANQSGENPFFVCADVAESISEEDVKVIKPDTPKRYYAGDYCPVVLRAVVTPHGLRASFVTAMSTILDIESVTRLTGQTLATVMYYNKGFRPLQKKIGQPVNYIDLIGHLDYEATSSPVLSLPSTLTQAQRLERAKLAGNVDRVAAELGLISINSAQRDDEALNGMQIIARERSLNLGVAHTHICPFNFVCPREILEELGGERHCSRCRLAVFSVFNISAVAAKRHQMAEEQTRLMTQLEHYSKQHSPSSAELRMLETEIKQHSLDLVGWIMIEESLWALIQDIKENKTSQKILVQDAAEVLMQIEQFPVAKGSLAEFAARLSEVKHYPRYSSVTFKADMERASRLLLARQGDLNAAICKPPSFEPHEELLSLIHQAADQPGFDLETFHRLLTGSDTSSWIDLLSQKAPLNLLGSEIRP</sequence>
<organism evidence="1 2">
    <name type="scientific">Pseudomonas asiatica</name>
    <dbReference type="NCBI Taxonomy" id="2219225"/>
    <lineage>
        <taxon>Bacteria</taxon>
        <taxon>Pseudomonadati</taxon>
        <taxon>Pseudomonadota</taxon>
        <taxon>Gammaproteobacteria</taxon>
        <taxon>Pseudomonadales</taxon>
        <taxon>Pseudomonadaceae</taxon>
        <taxon>Pseudomonas</taxon>
    </lineage>
</organism>
<dbReference type="RefSeq" id="WP_274079324.1">
    <property type="nucleotide sequence ID" value="NZ_JANIAN010000028.1"/>
</dbReference>
<reference evidence="1" key="1">
    <citation type="submission" date="2022-07" db="EMBL/GenBank/DDBJ databases">
        <title>Multi-strain Analysis of Pseudomonas putida Reveals Metabolic and Genetic Diversity.</title>
        <authorList>
            <person name="Monk J.M."/>
        </authorList>
    </citation>
    <scope>NUCLEOTIDE SEQUENCE</scope>
    <source>
        <strain evidence="1">17514</strain>
    </source>
</reference>